<dbReference type="OrthoDB" id="4869960at2759"/>
<gene>
    <name evidence="4" type="primary">DCAF6_1</name>
    <name evidence="4" type="ORF">FJT64_014536</name>
</gene>
<dbReference type="GO" id="GO:0080008">
    <property type="term" value="C:Cul4-RING E3 ubiquitin ligase complex"/>
    <property type="evidence" value="ECO:0007669"/>
    <property type="project" value="TreeGrafter"/>
</dbReference>
<dbReference type="Proteomes" id="UP000440578">
    <property type="component" value="Unassembled WGS sequence"/>
</dbReference>
<evidence type="ECO:0000256" key="3">
    <source>
        <dbReference type="SAM" id="MobiDB-lite"/>
    </source>
</evidence>
<dbReference type="PANTHER" id="PTHR15574:SF39">
    <property type="entry name" value="DDB1- AND CUL4-ASSOCIATED FACTOR 6"/>
    <property type="match status" value="1"/>
</dbReference>
<dbReference type="Gene3D" id="2.130.10.10">
    <property type="entry name" value="YVTN repeat-like/Quinoprotein amine dehydrogenase"/>
    <property type="match status" value="1"/>
</dbReference>
<dbReference type="GO" id="GO:0005737">
    <property type="term" value="C:cytoplasm"/>
    <property type="evidence" value="ECO:0007669"/>
    <property type="project" value="TreeGrafter"/>
</dbReference>
<dbReference type="InterPro" id="IPR015943">
    <property type="entry name" value="WD40/YVTN_repeat-like_dom_sf"/>
</dbReference>
<evidence type="ECO:0000256" key="1">
    <source>
        <dbReference type="ARBA" id="ARBA00022574"/>
    </source>
</evidence>
<dbReference type="GO" id="GO:0045944">
    <property type="term" value="P:positive regulation of transcription by RNA polymerase II"/>
    <property type="evidence" value="ECO:0007669"/>
    <property type="project" value="TreeGrafter"/>
</dbReference>
<feature type="compositionally biased region" description="Acidic residues" evidence="3">
    <location>
        <begin position="331"/>
        <end position="345"/>
    </location>
</feature>
<dbReference type="InterPro" id="IPR001680">
    <property type="entry name" value="WD40_rpt"/>
</dbReference>
<dbReference type="PANTHER" id="PTHR15574">
    <property type="entry name" value="WD REPEAT DOMAIN-CONTAINING FAMILY"/>
    <property type="match status" value="1"/>
</dbReference>
<protein>
    <submittedName>
        <fullName evidence="4">DDB1-and CUL4-associated factor 6</fullName>
    </submittedName>
</protein>
<dbReference type="SMART" id="SM00320">
    <property type="entry name" value="WD40"/>
    <property type="match status" value="5"/>
</dbReference>
<keyword evidence="1" id="KW-0853">WD repeat</keyword>
<evidence type="ECO:0000256" key="2">
    <source>
        <dbReference type="ARBA" id="ARBA00022737"/>
    </source>
</evidence>
<keyword evidence="2" id="KW-0677">Repeat</keyword>
<proteinExistence type="predicted"/>
<evidence type="ECO:0000313" key="5">
    <source>
        <dbReference type="Proteomes" id="UP000440578"/>
    </source>
</evidence>
<keyword evidence="5" id="KW-1185">Reference proteome</keyword>
<dbReference type="EMBL" id="VIIS01002217">
    <property type="protein sequence ID" value="KAF0286993.1"/>
    <property type="molecule type" value="Genomic_DNA"/>
</dbReference>
<dbReference type="EMBL" id="VIIS01002217">
    <property type="protein sequence ID" value="KAF0286994.1"/>
    <property type="molecule type" value="Genomic_DNA"/>
</dbReference>
<organism evidence="4 5">
    <name type="scientific">Amphibalanus amphitrite</name>
    <name type="common">Striped barnacle</name>
    <name type="synonym">Balanus amphitrite</name>
    <dbReference type="NCBI Taxonomy" id="1232801"/>
    <lineage>
        <taxon>Eukaryota</taxon>
        <taxon>Metazoa</taxon>
        <taxon>Ecdysozoa</taxon>
        <taxon>Arthropoda</taxon>
        <taxon>Crustacea</taxon>
        <taxon>Multicrustacea</taxon>
        <taxon>Cirripedia</taxon>
        <taxon>Thoracica</taxon>
        <taxon>Thoracicalcarea</taxon>
        <taxon>Balanomorpha</taxon>
        <taxon>Balanoidea</taxon>
        <taxon>Balanidae</taxon>
        <taxon>Amphibalaninae</taxon>
        <taxon>Amphibalanus</taxon>
    </lineage>
</organism>
<dbReference type="AlphaFoldDB" id="A0A6A4UYU4"/>
<comment type="caution">
    <text evidence="4">The sequence shown here is derived from an EMBL/GenBank/DDBJ whole genome shotgun (WGS) entry which is preliminary data.</text>
</comment>
<reference evidence="4 5" key="1">
    <citation type="submission" date="2019-07" db="EMBL/GenBank/DDBJ databases">
        <title>Draft genome assembly of a fouling barnacle, Amphibalanus amphitrite (Darwin, 1854): The first reference genome for Thecostraca.</title>
        <authorList>
            <person name="Kim W."/>
        </authorList>
    </citation>
    <scope>NUCLEOTIDE SEQUENCE [LARGE SCALE GENOMIC DNA]</scope>
    <source>
        <strain evidence="4">SNU_AA5</strain>
        <tissue evidence="4">Soma without cirri and trophi</tissue>
    </source>
</reference>
<dbReference type="SUPFAM" id="SSF50978">
    <property type="entry name" value="WD40 repeat-like"/>
    <property type="match status" value="1"/>
</dbReference>
<name>A0A6A4UYU4_AMPAM</name>
<dbReference type="InterPro" id="IPR036322">
    <property type="entry name" value="WD40_repeat_dom_sf"/>
</dbReference>
<dbReference type="Pfam" id="PF00400">
    <property type="entry name" value="WD40"/>
    <property type="match status" value="1"/>
</dbReference>
<evidence type="ECO:0000313" key="4">
    <source>
        <dbReference type="EMBL" id="KAF0286993.1"/>
    </source>
</evidence>
<dbReference type="InterPro" id="IPR045151">
    <property type="entry name" value="DCAF8"/>
</dbReference>
<feature type="region of interest" description="Disordered" evidence="3">
    <location>
        <begin position="285"/>
        <end position="345"/>
    </location>
</feature>
<sequence>MVLPRKRKRVFDVLEQRPYGVASAADLHTASKDCAGFVERLTLCHRLPVHTGCVNSIWWNTAGTLLLSGSDDHHLKLTEPYTARVVVDHQTAHRANIFSAKFLPFSNDSKIVSCSGDGAVLYTDLQDLPCVSAGRPPQLYLCPAGTTYEVLTWDSEPHCFLSCGEEGAVRSYDLRQHRACSVRGCTETVLLWADRAVTTMALNPASVWELAVATADGAVSLYDRRMVQPQQNGGAIRQWTAPDFQGTGRRITALKYATGGRELLVSYSAGDIYLFDLAETETSSEPAAAAAAQPARPPVKRLRLRGDWSDTGPQARPERLGAAAGGGEREGDAEEGGATMEEGEK</sequence>
<accession>A0A6A4UYU4</accession>